<dbReference type="GO" id="GO:0043565">
    <property type="term" value="F:sequence-specific DNA binding"/>
    <property type="evidence" value="ECO:0007669"/>
    <property type="project" value="TreeGrafter"/>
</dbReference>
<protein>
    <submittedName>
        <fullName evidence="6">LysR family transcriptional regulator</fullName>
    </submittedName>
</protein>
<name>A0A7Y7WSN0_9PSED</name>
<gene>
    <name evidence="6" type="ORF">HX830_18750</name>
</gene>
<dbReference type="PANTHER" id="PTHR30537">
    <property type="entry name" value="HTH-TYPE TRANSCRIPTIONAL REGULATOR"/>
    <property type="match status" value="1"/>
</dbReference>
<dbReference type="Proteomes" id="UP000522864">
    <property type="component" value="Unassembled WGS sequence"/>
</dbReference>
<dbReference type="CDD" id="cd08476">
    <property type="entry name" value="PBP2_CrgA_like_7"/>
    <property type="match status" value="1"/>
</dbReference>
<dbReference type="RefSeq" id="WP_103495108.1">
    <property type="nucleotide sequence ID" value="NZ_JACAQA010000015.1"/>
</dbReference>
<dbReference type="GO" id="GO:0003700">
    <property type="term" value="F:DNA-binding transcription factor activity"/>
    <property type="evidence" value="ECO:0007669"/>
    <property type="project" value="InterPro"/>
</dbReference>
<evidence type="ECO:0000259" key="5">
    <source>
        <dbReference type="PROSITE" id="PS50931"/>
    </source>
</evidence>
<evidence type="ECO:0000256" key="3">
    <source>
        <dbReference type="ARBA" id="ARBA00023125"/>
    </source>
</evidence>
<dbReference type="Gene3D" id="3.40.190.290">
    <property type="match status" value="1"/>
</dbReference>
<dbReference type="InterPro" id="IPR058163">
    <property type="entry name" value="LysR-type_TF_proteobact-type"/>
</dbReference>
<dbReference type="Pfam" id="PF00126">
    <property type="entry name" value="HTH_1"/>
    <property type="match status" value="1"/>
</dbReference>
<evidence type="ECO:0000313" key="7">
    <source>
        <dbReference type="Proteomes" id="UP000522864"/>
    </source>
</evidence>
<feature type="domain" description="HTH lysR-type" evidence="5">
    <location>
        <begin position="1"/>
        <end position="59"/>
    </location>
</feature>
<proteinExistence type="inferred from homology"/>
<dbReference type="PANTHER" id="PTHR30537:SF72">
    <property type="entry name" value="LYSR FAMILY TRANSCRIPTIONAL REGULATOR"/>
    <property type="match status" value="1"/>
</dbReference>
<dbReference type="InterPro" id="IPR000847">
    <property type="entry name" value="LysR_HTH_N"/>
</dbReference>
<keyword evidence="3" id="KW-0238">DNA-binding</keyword>
<keyword evidence="2" id="KW-0805">Transcription regulation</keyword>
<dbReference type="PROSITE" id="PS50931">
    <property type="entry name" value="HTH_LYSR"/>
    <property type="match status" value="1"/>
</dbReference>
<evidence type="ECO:0000256" key="1">
    <source>
        <dbReference type="ARBA" id="ARBA00009437"/>
    </source>
</evidence>
<sequence length="297" mass="32855">MDKLNGITVFVQVAESRSFVAAGRLLGVSASAVGKSIARLEHKLSARLFHRNTRSLNLTAEGALFLERCRRVLNELEAAEQELSSSSDAPRGKLRISLPLQGNVLFMQLSSFMREYPEIRLELDFTDRLVDVVEESFDAVVRTGQLHDSRLMARKLGSFAFHLVGAPGYFAARGYPQAVEQLLEHQCLHYRMPSTGKLEKWPLEGLVAGAELKVPETMVCNNLDMLIHSARQGLGIACVPEFAVREALAAGELESILPGRILRTLQMQVVWPSSRYLTPKLRAFIDFICASGLTSSG</sequence>
<reference evidence="6 7" key="1">
    <citation type="submission" date="2020-04" db="EMBL/GenBank/DDBJ databases">
        <title>Molecular characterization of pseudomonads from Agaricus bisporus reveal novel blotch 2 pathogens in Western Europe.</title>
        <authorList>
            <person name="Taparia T."/>
            <person name="Krijger M."/>
            <person name="Haynes E."/>
            <person name="Elpinstone J.G."/>
            <person name="Noble R."/>
            <person name="Van Der Wolf J."/>
        </authorList>
    </citation>
    <scope>NUCLEOTIDE SEQUENCE [LARGE SCALE GENOMIC DNA]</scope>
    <source>
        <strain evidence="6 7">G9001</strain>
    </source>
</reference>
<comment type="similarity">
    <text evidence="1">Belongs to the LysR transcriptional regulatory family.</text>
</comment>
<accession>A0A7Y7WSN0</accession>
<dbReference type="AlphaFoldDB" id="A0A7Y7WSN0"/>
<dbReference type="InterPro" id="IPR036390">
    <property type="entry name" value="WH_DNA-bd_sf"/>
</dbReference>
<dbReference type="SUPFAM" id="SSF46785">
    <property type="entry name" value="Winged helix' DNA-binding domain"/>
    <property type="match status" value="1"/>
</dbReference>
<comment type="caution">
    <text evidence="6">The sequence shown here is derived from an EMBL/GenBank/DDBJ whole genome shotgun (WGS) entry which is preliminary data.</text>
</comment>
<evidence type="ECO:0000256" key="4">
    <source>
        <dbReference type="ARBA" id="ARBA00023163"/>
    </source>
</evidence>
<dbReference type="EMBL" id="JACAQA010000015">
    <property type="protein sequence ID" value="NWB86921.1"/>
    <property type="molecule type" value="Genomic_DNA"/>
</dbReference>
<dbReference type="Pfam" id="PF03466">
    <property type="entry name" value="LysR_substrate"/>
    <property type="match status" value="1"/>
</dbReference>
<dbReference type="Gene3D" id="1.10.10.10">
    <property type="entry name" value="Winged helix-like DNA-binding domain superfamily/Winged helix DNA-binding domain"/>
    <property type="match status" value="1"/>
</dbReference>
<evidence type="ECO:0000313" key="6">
    <source>
        <dbReference type="EMBL" id="NWB86921.1"/>
    </source>
</evidence>
<dbReference type="SUPFAM" id="SSF53850">
    <property type="entry name" value="Periplasmic binding protein-like II"/>
    <property type="match status" value="1"/>
</dbReference>
<evidence type="ECO:0000256" key="2">
    <source>
        <dbReference type="ARBA" id="ARBA00023015"/>
    </source>
</evidence>
<dbReference type="InterPro" id="IPR036388">
    <property type="entry name" value="WH-like_DNA-bd_sf"/>
</dbReference>
<dbReference type="InterPro" id="IPR005119">
    <property type="entry name" value="LysR_subst-bd"/>
</dbReference>
<dbReference type="FunFam" id="1.10.10.10:FF:000001">
    <property type="entry name" value="LysR family transcriptional regulator"/>
    <property type="match status" value="1"/>
</dbReference>
<dbReference type="GO" id="GO:0006351">
    <property type="term" value="P:DNA-templated transcription"/>
    <property type="evidence" value="ECO:0007669"/>
    <property type="project" value="TreeGrafter"/>
</dbReference>
<organism evidence="6 7">
    <name type="scientific">Pseudomonas gingeri</name>
    <dbReference type="NCBI Taxonomy" id="117681"/>
    <lineage>
        <taxon>Bacteria</taxon>
        <taxon>Pseudomonadati</taxon>
        <taxon>Pseudomonadota</taxon>
        <taxon>Gammaproteobacteria</taxon>
        <taxon>Pseudomonadales</taxon>
        <taxon>Pseudomonadaceae</taxon>
        <taxon>Pseudomonas</taxon>
    </lineage>
</organism>
<keyword evidence="4" id="KW-0804">Transcription</keyword>